<dbReference type="Proteomes" id="UP001221898">
    <property type="component" value="Unassembled WGS sequence"/>
</dbReference>
<organism evidence="1 2">
    <name type="scientific">Aldrovandia affinis</name>
    <dbReference type="NCBI Taxonomy" id="143900"/>
    <lineage>
        <taxon>Eukaryota</taxon>
        <taxon>Metazoa</taxon>
        <taxon>Chordata</taxon>
        <taxon>Craniata</taxon>
        <taxon>Vertebrata</taxon>
        <taxon>Euteleostomi</taxon>
        <taxon>Actinopterygii</taxon>
        <taxon>Neopterygii</taxon>
        <taxon>Teleostei</taxon>
        <taxon>Notacanthiformes</taxon>
        <taxon>Halosauridae</taxon>
        <taxon>Aldrovandia</taxon>
    </lineage>
</organism>
<sequence length="100" mass="11310">MLLPLLHQNEAETRHSHSKCGPRDHQMLCKFEYCMLAPVPAVERSTLLPPAIITRIRGWIGRTVKLLRCGRYLSFECCASNSPCAMECTRQPPPAKNCDN</sequence>
<dbReference type="EMBL" id="JAINUG010000032">
    <property type="protein sequence ID" value="KAJ8409100.1"/>
    <property type="molecule type" value="Genomic_DNA"/>
</dbReference>
<protein>
    <submittedName>
        <fullName evidence="1">Uncharacterized protein</fullName>
    </submittedName>
</protein>
<evidence type="ECO:0000313" key="1">
    <source>
        <dbReference type="EMBL" id="KAJ8409100.1"/>
    </source>
</evidence>
<accession>A0AAD7SUU9</accession>
<comment type="caution">
    <text evidence="1">The sequence shown here is derived from an EMBL/GenBank/DDBJ whole genome shotgun (WGS) entry which is preliminary data.</text>
</comment>
<name>A0AAD7SUU9_9TELE</name>
<gene>
    <name evidence="1" type="ORF">AAFF_G00241210</name>
</gene>
<proteinExistence type="predicted"/>
<reference evidence="1" key="1">
    <citation type="journal article" date="2023" name="Science">
        <title>Genome structures resolve the early diversification of teleost fishes.</title>
        <authorList>
            <person name="Parey E."/>
            <person name="Louis A."/>
            <person name="Montfort J."/>
            <person name="Bouchez O."/>
            <person name="Roques C."/>
            <person name="Iampietro C."/>
            <person name="Lluch J."/>
            <person name="Castinel A."/>
            <person name="Donnadieu C."/>
            <person name="Desvignes T."/>
            <person name="Floi Bucao C."/>
            <person name="Jouanno E."/>
            <person name="Wen M."/>
            <person name="Mejri S."/>
            <person name="Dirks R."/>
            <person name="Jansen H."/>
            <person name="Henkel C."/>
            <person name="Chen W.J."/>
            <person name="Zahm M."/>
            <person name="Cabau C."/>
            <person name="Klopp C."/>
            <person name="Thompson A.W."/>
            <person name="Robinson-Rechavi M."/>
            <person name="Braasch I."/>
            <person name="Lecointre G."/>
            <person name="Bobe J."/>
            <person name="Postlethwait J.H."/>
            <person name="Berthelot C."/>
            <person name="Roest Crollius H."/>
            <person name="Guiguen Y."/>
        </authorList>
    </citation>
    <scope>NUCLEOTIDE SEQUENCE</scope>
    <source>
        <strain evidence="1">NC1722</strain>
    </source>
</reference>
<keyword evidence="2" id="KW-1185">Reference proteome</keyword>
<evidence type="ECO:0000313" key="2">
    <source>
        <dbReference type="Proteomes" id="UP001221898"/>
    </source>
</evidence>
<dbReference type="AlphaFoldDB" id="A0AAD7SUU9"/>